<evidence type="ECO:0000256" key="3">
    <source>
        <dbReference type="SAM" id="MobiDB-lite"/>
    </source>
</evidence>
<dbReference type="FunFam" id="1.25.40.420:FF:000001">
    <property type="entry name" value="Kelch-like family member 12"/>
    <property type="match status" value="1"/>
</dbReference>
<dbReference type="Gene3D" id="3.30.710.10">
    <property type="entry name" value="Potassium Channel Kv1.1, Chain A"/>
    <property type="match status" value="1"/>
</dbReference>
<feature type="compositionally biased region" description="Polar residues" evidence="3">
    <location>
        <begin position="122"/>
        <end position="131"/>
    </location>
</feature>
<dbReference type="InterPro" id="IPR011705">
    <property type="entry name" value="BACK"/>
</dbReference>
<dbReference type="InterPro" id="IPR011333">
    <property type="entry name" value="SKP1/BTB/POZ_sf"/>
</dbReference>
<keyword evidence="6" id="KW-1185">Reference proteome</keyword>
<dbReference type="Gene3D" id="1.25.40.420">
    <property type="match status" value="1"/>
</dbReference>
<dbReference type="AlphaFoldDB" id="A0A4W6BUG2"/>
<dbReference type="Proteomes" id="UP000314980">
    <property type="component" value="Unassembled WGS sequence"/>
</dbReference>
<dbReference type="Pfam" id="PF07707">
    <property type="entry name" value="BACK"/>
    <property type="match status" value="1"/>
</dbReference>
<protein>
    <submittedName>
        <fullName evidence="5">Kelch-like family member 5</fullName>
    </submittedName>
</protein>
<evidence type="ECO:0000259" key="4">
    <source>
        <dbReference type="PROSITE" id="PS50097"/>
    </source>
</evidence>
<keyword evidence="2" id="KW-0677">Repeat</keyword>
<feature type="compositionally biased region" description="Polar residues" evidence="3">
    <location>
        <begin position="85"/>
        <end position="97"/>
    </location>
</feature>
<dbReference type="InterPro" id="IPR000210">
    <property type="entry name" value="BTB/POZ_dom"/>
</dbReference>
<sequence>MSSSGSGSSSRKEFDVKQILRIRWRWFGHPAVPPPHSPPLGDYFAGRRAGGSSGDGPSVSGCSNSNSAGVNPSAGGHGGLVASGSAGSNLCNGSGSNRKFADPAGSRGGPGGAAVGATGSSCPRSFSQPECRSSAAALSWVSPPPHRRSRPVTSMEPPGEAPVPKLVPEPSAHVGAVEEEEEAAAAAPAGTEENNNHPETDSSSCRLVLSSVSDYFAAMFTSDVREAKQDEVKMEGVDPDALWVLVQYAYTGRLELREDTIESLLSASCLLQLSSVVQACCSFLMKQLHPSNCLGIRSYADAQGCHDLQRAAHAYTMDHFLEVVAGQEFLLLPVEEMERLLTSDDINVPDEETVVTSLLTWVRHDTTRQRHLPLLLAHIRLPLLQPQVRAARTCCPMTYYYCFINNHLF</sequence>
<dbReference type="SMART" id="SM00225">
    <property type="entry name" value="BTB"/>
    <property type="match status" value="1"/>
</dbReference>
<dbReference type="PROSITE" id="PS50097">
    <property type="entry name" value="BTB"/>
    <property type="match status" value="1"/>
</dbReference>
<dbReference type="CDD" id="cd18234">
    <property type="entry name" value="BTB_POZ_KLHL1-like"/>
    <property type="match status" value="1"/>
</dbReference>
<proteinExistence type="predicted"/>
<accession>A0A4W6BUG2</accession>
<reference evidence="5" key="2">
    <citation type="submission" date="2025-08" db="UniProtKB">
        <authorList>
            <consortium name="Ensembl"/>
        </authorList>
    </citation>
    <scope>IDENTIFICATION</scope>
</reference>
<dbReference type="PANTHER" id="PTHR24412:SF135">
    <property type="entry name" value="KELCH-LIKE PROTEIN 5"/>
    <property type="match status" value="1"/>
</dbReference>
<dbReference type="SMART" id="SM00875">
    <property type="entry name" value="BACK"/>
    <property type="match status" value="1"/>
</dbReference>
<evidence type="ECO:0000256" key="1">
    <source>
        <dbReference type="ARBA" id="ARBA00022441"/>
    </source>
</evidence>
<dbReference type="PANTHER" id="PTHR24412">
    <property type="entry name" value="KELCH PROTEIN"/>
    <property type="match status" value="1"/>
</dbReference>
<evidence type="ECO:0000313" key="6">
    <source>
        <dbReference type="Proteomes" id="UP000314980"/>
    </source>
</evidence>
<reference evidence="5" key="3">
    <citation type="submission" date="2025-09" db="UniProtKB">
        <authorList>
            <consortium name="Ensembl"/>
        </authorList>
    </citation>
    <scope>IDENTIFICATION</scope>
</reference>
<evidence type="ECO:0000256" key="2">
    <source>
        <dbReference type="ARBA" id="ARBA00022737"/>
    </source>
</evidence>
<evidence type="ECO:0000313" key="5">
    <source>
        <dbReference type="Ensembl" id="ENSLCAP00010001934.1"/>
    </source>
</evidence>
<dbReference type="Pfam" id="PF00651">
    <property type="entry name" value="BTB"/>
    <property type="match status" value="1"/>
</dbReference>
<feature type="compositionally biased region" description="Low complexity" evidence="3">
    <location>
        <begin position="184"/>
        <end position="193"/>
    </location>
</feature>
<name>A0A4W6BUG2_LATCA</name>
<gene>
    <name evidence="5" type="primary">KLHL5</name>
    <name evidence="5" type="synonym">klhl5</name>
</gene>
<dbReference type="Ensembl" id="ENSLCAT00010002001.1">
    <property type="protein sequence ID" value="ENSLCAP00010001934.1"/>
    <property type="gene ID" value="ENSLCAG00010001022.1"/>
</dbReference>
<keyword evidence="1" id="KW-0880">Kelch repeat</keyword>
<feature type="domain" description="BTB" evidence="4">
    <location>
        <begin position="206"/>
        <end position="258"/>
    </location>
</feature>
<dbReference type="CDD" id="cd18444">
    <property type="entry name" value="BACK_KLHL1_like"/>
    <property type="match status" value="1"/>
</dbReference>
<dbReference type="SUPFAM" id="SSF54695">
    <property type="entry name" value="POZ domain"/>
    <property type="match status" value="1"/>
</dbReference>
<dbReference type="GeneTree" id="ENSGT00940000155358"/>
<organism evidence="5 6">
    <name type="scientific">Lates calcarifer</name>
    <name type="common">Barramundi</name>
    <name type="synonym">Holocentrus calcarifer</name>
    <dbReference type="NCBI Taxonomy" id="8187"/>
    <lineage>
        <taxon>Eukaryota</taxon>
        <taxon>Metazoa</taxon>
        <taxon>Chordata</taxon>
        <taxon>Craniata</taxon>
        <taxon>Vertebrata</taxon>
        <taxon>Euteleostomi</taxon>
        <taxon>Actinopterygii</taxon>
        <taxon>Neopterygii</taxon>
        <taxon>Teleostei</taxon>
        <taxon>Neoteleostei</taxon>
        <taxon>Acanthomorphata</taxon>
        <taxon>Carangaria</taxon>
        <taxon>Carangaria incertae sedis</taxon>
        <taxon>Centropomidae</taxon>
        <taxon>Lates</taxon>
    </lineage>
</organism>
<feature type="region of interest" description="Disordered" evidence="3">
    <location>
        <begin position="28"/>
        <end position="203"/>
    </location>
</feature>
<reference evidence="6" key="1">
    <citation type="submission" date="2015-09" db="EMBL/GenBank/DDBJ databases">
        <authorList>
            <person name="Sai Rama Sridatta P."/>
        </authorList>
    </citation>
    <scope>NUCLEOTIDE SEQUENCE [LARGE SCALE GENOMIC DNA]</scope>
</reference>